<evidence type="ECO:0000256" key="2">
    <source>
        <dbReference type="ARBA" id="ARBA00022670"/>
    </source>
</evidence>
<name>A0A8S9QJD4_BRACR</name>
<dbReference type="Pfam" id="PF02902">
    <property type="entry name" value="Peptidase_C48"/>
    <property type="match status" value="1"/>
</dbReference>
<dbReference type="GO" id="GO:0008234">
    <property type="term" value="F:cysteine-type peptidase activity"/>
    <property type="evidence" value="ECO:0007669"/>
    <property type="project" value="InterPro"/>
</dbReference>
<keyword evidence="2" id="KW-0645">Protease</keyword>
<dbReference type="AlphaFoldDB" id="A0A8S9QJD4"/>
<comment type="similarity">
    <text evidence="1">Belongs to the peptidase C48 family.</text>
</comment>
<reference evidence="5" key="1">
    <citation type="submission" date="2019-12" db="EMBL/GenBank/DDBJ databases">
        <title>Genome sequencing and annotation of Brassica cretica.</title>
        <authorList>
            <person name="Studholme D.J."/>
            <person name="Sarris P."/>
        </authorList>
    </citation>
    <scope>NUCLEOTIDE SEQUENCE</scope>
    <source>
        <strain evidence="5">PFS-109/04</strain>
        <tissue evidence="5">Leaf</tissue>
    </source>
</reference>
<evidence type="ECO:0000313" key="6">
    <source>
        <dbReference type="Proteomes" id="UP000712600"/>
    </source>
</evidence>
<dbReference type="GO" id="GO:0006508">
    <property type="term" value="P:proteolysis"/>
    <property type="evidence" value="ECO:0007669"/>
    <property type="project" value="UniProtKB-KW"/>
</dbReference>
<dbReference type="SUPFAM" id="SSF54001">
    <property type="entry name" value="Cysteine proteinases"/>
    <property type="match status" value="1"/>
</dbReference>
<sequence>MIMKLLYPHCAYGGDGQHNTVLEDPCETRKSKRNRNIPPIFNDYQCDPKIKVFSGQNTDYVDEAYSSLRDKLGKNKTLTVANGIRVSSKDLCNIVERTHQMPPKVMDALMYYTKLDLMRKFGDSAPCKIALFATNFPASIVKQHARLTKTAVKDRCKMRFDDSALQLLRVDPDCEMTYDRIYFPFNIDKYHWVGVCLDIMSATLHVIDCNMSLRSESLMKKDLNPVANVFPYLINAVIGGDSRNLPKPFILSRSKGIPQNPNPRDSAVMTALLIQAHASSGVDGCKEVTPVALHSASKQLAVMVYRAICPV</sequence>
<feature type="domain" description="Ubiquitin-like protease family profile" evidence="4">
    <location>
        <begin position="84"/>
        <end position="277"/>
    </location>
</feature>
<proteinExistence type="inferred from homology"/>
<evidence type="ECO:0000256" key="1">
    <source>
        <dbReference type="ARBA" id="ARBA00005234"/>
    </source>
</evidence>
<evidence type="ECO:0000259" key="4">
    <source>
        <dbReference type="PROSITE" id="PS50600"/>
    </source>
</evidence>
<dbReference type="EMBL" id="QGKX02001290">
    <property type="protein sequence ID" value="KAF3539872.1"/>
    <property type="molecule type" value="Genomic_DNA"/>
</dbReference>
<accession>A0A8S9QJD4</accession>
<dbReference type="Proteomes" id="UP000712600">
    <property type="component" value="Unassembled WGS sequence"/>
</dbReference>
<keyword evidence="3" id="KW-0378">Hydrolase</keyword>
<evidence type="ECO:0000313" key="5">
    <source>
        <dbReference type="EMBL" id="KAF3539872.1"/>
    </source>
</evidence>
<dbReference type="InterPro" id="IPR038765">
    <property type="entry name" value="Papain-like_cys_pep_sf"/>
</dbReference>
<dbReference type="PROSITE" id="PS50600">
    <property type="entry name" value="ULP_PROTEASE"/>
    <property type="match status" value="1"/>
</dbReference>
<comment type="caution">
    <text evidence="5">The sequence shown here is derived from an EMBL/GenBank/DDBJ whole genome shotgun (WGS) entry which is preliminary data.</text>
</comment>
<protein>
    <recommendedName>
        <fullName evidence="4">Ubiquitin-like protease family profile domain-containing protein</fullName>
    </recommendedName>
</protein>
<organism evidence="5 6">
    <name type="scientific">Brassica cretica</name>
    <name type="common">Mustard</name>
    <dbReference type="NCBI Taxonomy" id="69181"/>
    <lineage>
        <taxon>Eukaryota</taxon>
        <taxon>Viridiplantae</taxon>
        <taxon>Streptophyta</taxon>
        <taxon>Embryophyta</taxon>
        <taxon>Tracheophyta</taxon>
        <taxon>Spermatophyta</taxon>
        <taxon>Magnoliopsida</taxon>
        <taxon>eudicotyledons</taxon>
        <taxon>Gunneridae</taxon>
        <taxon>Pentapetalae</taxon>
        <taxon>rosids</taxon>
        <taxon>malvids</taxon>
        <taxon>Brassicales</taxon>
        <taxon>Brassicaceae</taxon>
        <taxon>Brassiceae</taxon>
        <taxon>Brassica</taxon>
    </lineage>
</organism>
<dbReference type="InterPro" id="IPR003653">
    <property type="entry name" value="Peptidase_C48_C"/>
</dbReference>
<gene>
    <name evidence="5" type="ORF">F2Q69_00019865</name>
</gene>
<dbReference type="Gene3D" id="3.40.395.10">
    <property type="entry name" value="Adenoviral Proteinase, Chain A"/>
    <property type="match status" value="1"/>
</dbReference>
<evidence type="ECO:0000256" key="3">
    <source>
        <dbReference type="ARBA" id="ARBA00022801"/>
    </source>
</evidence>